<accession>A0A8R1UJR3</accession>
<dbReference type="GO" id="GO:0015810">
    <property type="term" value="P:aspartate transmembrane transport"/>
    <property type="evidence" value="ECO:0000318"/>
    <property type="project" value="GO_Central"/>
</dbReference>
<accession>A0A2A6BKC1</accession>
<evidence type="ECO:0000313" key="12">
    <source>
        <dbReference type="Proteomes" id="UP000005239"/>
    </source>
</evidence>
<keyword evidence="3 10" id="KW-0813">Transport</keyword>
<dbReference type="PANTHER" id="PTHR45678:SF5">
    <property type="entry name" value="AT03939P-RELATED"/>
    <property type="match status" value="1"/>
</dbReference>
<evidence type="ECO:0000256" key="4">
    <source>
        <dbReference type="ARBA" id="ARBA00022692"/>
    </source>
</evidence>
<dbReference type="InterPro" id="IPR018108">
    <property type="entry name" value="MCP_transmembrane"/>
</dbReference>
<dbReference type="GO" id="GO:0005743">
    <property type="term" value="C:mitochondrial inner membrane"/>
    <property type="evidence" value="ECO:0007669"/>
    <property type="project" value="UniProtKB-SubCell"/>
</dbReference>
<dbReference type="GO" id="GO:0015183">
    <property type="term" value="F:L-aspartate transmembrane transporter activity"/>
    <property type="evidence" value="ECO:0000318"/>
    <property type="project" value="GO_Central"/>
</dbReference>
<dbReference type="EnsemblMetazoa" id="PPA33672.1">
    <property type="protein sequence ID" value="PPA33672.1"/>
    <property type="gene ID" value="WBGene00272041"/>
</dbReference>
<dbReference type="Proteomes" id="UP000005239">
    <property type="component" value="Unassembled WGS sequence"/>
</dbReference>
<dbReference type="SUPFAM" id="SSF103506">
    <property type="entry name" value="Mitochondrial carrier"/>
    <property type="match status" value="1"/>
</dbReference>
<dbReference type="GO" id="GO:0043490">
    <property type="term" value="P:malate-aspartate shuttle"/>
    <property type="evidence" value="ECO:0000318"/>
    <property type="project" value="GO_Central"/>
</dbReference>
<evidence type="ECO:0000256" key="6">
    <source>
        <dbReference type="ARBA" id="ARBA00022792"/>
    </source>
</evidence>
<dbReference type="PRINTS" id="PR00926">
    <property type="entry name" value="MITOCARRIER"/>
</dbReference>
<dbReference type="PROSITE" id="PS50920">
    <property type="entry name" value="SOLCAR"/>
    <property type="match status" value="3"/>
</dbReference>
<keyword evidence="12" id="KW-1185">Reference proteome</keyword>
<dbReference type="GO" id="GO:0015813">
    <property type="term" value="P:L-glutamate transmembrane transport"/>
    <property type="evidence" value="ECO:0000318"/>
    <property type="project" value="GO_Central"/>
</dbReference>
<dbReference type="InterPro" id="IPR002067">
    <property type="entry name" value="MCP"/>
</dbReference>
<evidence type="ECO:0000256" key="5">
    <source>
        <dbReference type="ARBA" id="ARBA00022737"/>
    </source>
</evidence>
<dbReference type="OrthoDB" id="2382881at2759"/>
<gene>
    <name evidence="11" type="primary">WBGene00272041</name>
</gene>
<keyword evidence="8" id="KW-0496">Mitochondrion</keyword>
<dbReference type="Pfam" id="PF00153">
    <property type="entry name" value="Mito_carr"/>
    <property type="match status" value="3"/>
</dbReference>
<comment type="subcellular location">
    <subcellularLocation>
        <location evidence="1">Mitochondrion inner membrane</location>
        <topology evidence="1">Multi-pass membrane protein</topology>
    </subcellularLocation>
</comment>
<keyword evidence="4 10" id="KW-0812">Transmembrane</keyword>
<dbReference type="AlphaFoldDB" id="A0A2A6BKC1"/>
<evidence type="ECO:0000256" key="1">
    <source>
        <dbReference type="ARBA" id="ARBA00004448"/>
    </source>
</evidence>
<dbReference type="InterPro" id="IPR051028">
    <property type="entry name" value="Mito_Solute_Carrier"/>
</dbReference>
<reference evidence="11" key="2">
    <citation type="submission" date="2022-06" db="UniProtKB">
        <authorList>
            <consortium name="EnsemblMetazoa"/>
        </authorList>
    </citation>
    <scope>IDENTIFICATION</scope>
    <source>
        <strain evidence="11">PS312</strain>
    </source>
</reference>
<comment type="similarity">
    <text evidence="2 10">Belongs to the mitochondrial carrier (TC 2.A.29) family.</text>
</comment>
<reference evidence="12" key="1">
    <citation type="journal article" date="2008" name="Nat. Genet.">
        <title>The Pristionchus pacificus genome provides a unique perspective on nematode lifestyle and parasitism.</title>
        <authorList>
            <person name="Dieterich C."/>
            <person name="Clifton S.W."/>
            <person name="Schuster L.N."/>
            <person name="Chinwalla A."/>
            <person name="Delehaunty K."/>
            <person name="Dinkelacker I."/>
            <person name="Fulton L."/>
            <person name="Fulton R."/>
            <person name="Godfrey J."/>
            <person name="Minx P."/>
            <person name="Mitreva M."/>
            <person name="Roeseler W."/>
            <person name="Tian H."/>
            <person name="Witte H."/>
            <person name="Yang S.P."/>
            <person name="Wilson R.K."/>
            <person name="Sommer R.J."/>
        </authorList>
    </citation>
    <scope>NUCLEOTIDE SEQUENCE [LARGE SCALE GENOMIC DNA]</scope>
    <source>
        <strain evidence="12">PS312</strain>
    </source>
</reference>
<evidence type="ECO:0000256" key="10">
    <source>
        <dbReference type="RuleBase" id="RU000488"/>
    </source>
</evidence>
<evidence type="ECO:0000256" key="3">
    <source>
        <dbReference type="ARBA" id="ARBA00022448"/>
    </source>
</evidence>
<evidence type="ECO:0000256" key="8">
    <source>
        <dbReference type="ARBA" id="ARBA00023128"/>
    </source>
</evidence>
<name>A0A2A6BKC1_PRIPA</name>
<keyword evidence="6" id="KW-0999">Mitochondrion inner membrane</keyword>
<proteinExistence type="inferred from homology"/>
<organism evidence="11 12">
    <name type="scientific">Pristionchus pacificus</name>
    <name type="common">Parasitic nematode worm</name>
    <dbReference type="NCBI Taxonomy" id="54126"/>
    <lineage>
        <taxon>Eukaryota</taxon>
        <taxon>Metazoa</taxon>
        <taxon>Ecdysozoa</taxon>
        <taxon>Nematoda</taxon>
        <taxon>Chromadorea</taxon>
        <taxon>Rhabditida</taxon>
        <taxon>Rhabditina</taxon>
        <taxon>Diplogasteromorpha</taxon>
        <taxon>Diplogasteroidea</taxon>
        <taxon>Neodiplogasteridae</taxon>
        <taxon>Pristionchus</taxon>
    </lineage>
</organism>
<sequence length="301" mass="32621">MPHHPGHFHPLHAPVLPQRKEECLVPVPELITSSLPEDQELAAPQFSYLPKILNGGLAGVIGVSCVFPIDLVKTRLQNQRIVEGKAQYDGIFDCARKTWAAGGGSSLAKFRSLYAGSSVNILLITPEKAIKLVVNDFFRHKLKKPCEKELSVWRGMAAGGLAGLCQIVITTPMELLKIQMQDAGRTAVAGQPRLSATQLTMNIIRQYGVTGLYKGLSSTLARDVTFSVLYFPLFAYLNSLGPRKKDGSGGAVFWVSYVAGLVSGATACFAVTPFDVIKTRMQTINVGAHGVRYKNPVDALL</sequence>
<evidence type="ECO:0000313" key="11">
    <source>
        <dbReference type="EnsemblMetazoa" id="PPA33672.1"/>
    </source>
</evidence>
<keyword evidence="5" id="KW-0677">Repeat</keyword>
<dbReference type="Gene3D" id="1.50.40.10">
    <property type="entry name" value="Mitochondrial carrier domain"/>
    <property type="match status" value="1"/>
</dbReference>
<evidence type="ECO:0000256" key="2">
    <source>
        <dbReference type="ARBA" id="ARBA00006375"/>
    </source>
</evidence>
<dbReference type="InterPro" id="IPR023395">
    <property type="entry name" value="MCP_dom_sf"/>
</dbReference>
<evidence type="ECO:0000256" key="7">
    <source>
        <dbReference type="ARBA" id="ARBA00022989"/>
    </source>
</evidence>
<dbReference type="GO" id="GO:0005313">
    <property type="term" value="F:L-glutamate transmembrane transporter activity"/>
    <property type="evidence" value="ECO:0000318"/>
    <property type="project" value="GO_Central"/>
</dbReference>
<dbReference type="FunFam" id="1.50.40.10:FF:000101">
    <property type="entry name" value="SLC (SoLute Carrier) homolog"/>
    <property type="match status" value="1"/>
</dbReference>
<keyword evidence="7" id="KW-1133">Transmembrane helix</keyword>
<dbReference type="PANTHER" id="PTHR45678">
    <property type="entry name" value="MITOCHONDRIAL 2-OXODICARBOXYLATE CARRIER 1-RELATED"/>
    <property type="match status" value="1"/>
</dbReference>
<protein>
    <submittedName>
        <fullName evidence="11">Mitochondrial carrier protein</fullName>
    </submittedName>
</protein>
<keyword evidence="9" id="KW-0472">Membrane</keyword>
<evidence type="ECO:0000256" key="9">
    <source>
        <dbReference type="ARBA" id="ARBA00023136"/>
    </source>
</evidence>